<name>A0A9P3B8B7_9EURO</name>
<dbReference type="Proteomes" id="UP001043456">
    <property type="component" value="Unassembled WGS sequence"/>
</dbReference>
<comment type="caution">
    <text evidence="2">The sequence shown here is derived from an EMBL/GenBank/DDBJ whole genome shotgun (WGS) entry which is preliminary data.</text>
</comment>
<accession>A0A9P3B8B7</accession>
<dbReference type="RefSeq" id="XP_043155317.1">
    <property type="nucleotide sequence ID" value="XM_043299382.1"/>
</dbReference>
<proteinExistence type="predicted"/>
<protein>
    <submittedName>
        <fullName evidence="2">Uncharacterized protein</fullName>
    </submittedName>
</protein>
<dbReference type="EMBL" id="BHVY01000002">
    <property type="protein sequence ID" value="GIJ84570.1"/>
    <property type="molecule type" value="Genomic_DNA"/>
</dbReference>
<feature type="region of interest" description="Disordered" evidence="1">
    <location>
        <begin position="1"/>
        <end position="51"/>
    </location>
</feature>
<gene>
    <name evidence="2" type="ORF">Asppvi_003417</name>
</gene>
<evidence type="ECO:0000256" key="1">
    <source>
        <dbReference type="SAM" id="MobiDB-lite"/>
    </source>
</evidence>
<organism evidence="2 3">
    <name type="scientific">Aspergillus pseudoviridinutans</name>
    <dbReference type="NCBI Taxonomy" id="1517512"/>
    <lineage>
        <taxon>Eukaryota</taxon>
        <taxon>Fungi</taxon>
        <taxon>Dikarya</taxon>
        <taxon>Ascomycota</taxon>
        <taxon>Pezizomycotina</taxon>
        <taxon>Eurotiomycetes</taxon>
        <taxon>Eurotiomycetidae</taxon>
        <taxon>Eurotiales</taxon>
        <taxon>Aspergillaceae</taxon>
        <taxon>Aspergillus</taxon>
        <taxon>Aspergillus subgen. Fumigati</taxon>
    </lineage>
</organism>
<reference evidence="2 3" key="1">
    <citation type="submission" date="2018-10" db="EMBL/GenBank/DDBJ databases">
        <title>Pan-genome distribution and transcriptional activeness of fungal secondary metabolism genes in Aspergillus section Fumigati.</title>
        <authorList>
            <person name="Takahashi H."/>
            <person name="Umemura M."/>
            <person name="Ninomiya A."/>
            <person name="Kusuya Y."/>
            <person name="Urayama S."/>
            <person name="Shimizu M."/>
            <person name="Watanabe A."/>
            <person name="Kamei K."/>
            <person name="Yaguchi T."/>
            <person name="Hagiwara D."/>
        </authorList>
    </citation>
    <scope>NUCLEOTIDE SEQUENCE [LARGE SCALE GENOMIC DNA]</scope>
    <source>
        <strain evidence="2 3">IFM 55266</strain>
    </source>
</reference>
<keyword evidence="3" id="KW-1185">Reference proteome</keyword>
<dbReference type="GeneID" id="67002029"/>
<evidence type="ECO:0000313" key="2">
    <source>
        <dbReference type="EMBL" id="GIJ84570.1"/>
    </source>
</evidence>
<sequence>MTPAPSDHGSFASIDEATLQRRKRPFSEAMGGNEGSTHPGAAPQDPPSRGLYYQGGSCPPCVPPMHTSALNLFGSLLPPMAQRPDSPEPPQGHANPVTVSHATLDMLNMAATRPPLGFEHHKYPGTQQFVPSRITSDGTMSMHLAHVASTFGGYDGPQLLQGFAPQSMPPYSPMQWTQGRPIPGHGGEYMVGTQFQESPAPVRNNVEGETSGFQRARRGKLAQLYERFLTPKKGPLMGLGYSMIAYRGKKQACWLNSGLA</sequence>
<dbReference type="AlphaFoldDB" id="A0A9P3B8B7"/>
<feature type="region of interest" description="Disordered" evidence="1">
    <location>
        <begin position="76"/>
        <end position="97"/>
    </location>
</feature>
<evidence type="ECO:0000313" key="3">
    <source>
        <dbReference type="Proteomes" id="UP001043456"/>
    </source>
</evidence>